<dbReference type="PANTHER" id="PTHR31684">
    <property type="entry name" value="COILED-COIL DOMAIN-CONTAINING PROTEIN 43"/>
    <property type="match status" value="1"/>
</dbReference>
<evidence type="ECO:0000256" key="1">
    <source>
        <dbReference type="SAM" id="MobiDB-lite"/>
    </source>
</evidence>
<evidence type="ECO:0008006" key="4">
    <source>
        <dbReference type="Google" id="ProtNLM"/>
    </source>
</evidence>
<keyword evidence="3" id="KW-1185">Reference proteome</keyword>
<proteinExistence type="predicted"/>
<accession>A0ABR4NHI1</accession>
<evidence type="ECO:0000313" key="2">
    <source>
        <dbReference type="EMBL" id="KAL2918988.1"/>
    </source>
</evidence>
<reference evidence="2 3" key="1">
    <citation type="submission" date="2023-09" db="EMBL/GenBank/DDBJ databases">
        <title>Pangenome analysis of Batrachochytrium dendrobatidis and related Chytrids.</title>
        <authorList>
            <person name="Yacoub M.N."/>
            <person name="Stajich J.E."/>
            <person name="James T.Y."/>
        </authorList>
    </citation>
    <scope>NUCLEOTIDE SEQUENCE [LARGE SCALE GENOMIC DNA]</scope>
    <source>
        <strain evidence="2 3">JEL0888</strain>
    </source>
</reference>
<dbReference type="Proteomes" id="UP001527925">
    <property type="component" value="Unassembled WGS sequence"/>
</dbReference>
<dbReference type="PANTHER" id="PTHR31684:SF2">
    <property type="entry name" value="COILED-COIL DOMAIN-CONTAINING PROTEIN 43"/>
    <property type="match status" value="1"/>
</dbReference>
<gene>
    <name evidence="2" type="ORF">HK105_201258</name>
</gene>
<feature type="region of interest" description="Disordered" evidence="1">
    <location>
        <begin position="98"/>
        <end position="121"/>
    </location>
</feature>
<comment type="caution">
    <text evidence="2">The sequence shown here is derived from an EMBL/GenBank/DDBJ whole genome shotgun (WGS) entry which is preliminary data.</text>
</comment>
<feature type="compositionally biased region" description="Basic residues" evidence="1">
    <location>
        <begin position="214"/>
        <end position="224"/>
    </location>
</feature>
<name>A0ABR4NHI1_9FUNG</name>
<feature type="region of interest" description="Disordered" evidence="1">
    <location>
        <begin position="154"/>
        <end position="224"/>
    </location>
</feature>
<dbReference type="InterPro" id="IPR037666">
    <property type="entry name" value="CCDC43"/>
</dbReference>
<evidence type="ECO:0000313" key="3">
    <source>
        <dbReference type="Proteomes" id="UP001527925"/>
    </source>
</evidence>
<protein>
    <recommendedName>
        <fullName evidence="4">Coiled-coil domain-containing protein 43</fullName>
    </recommendedName>
</protein>
<sequence>MTSEAVSKAVAEGLAGLGITDETFAEYVLQICFEDTIPDDEKRDIIVEFLREATEQDVESWVDGVLASVGADKERQREAEAAARQRELAAQREREQQVLKAGVQGEAPRKSETREMTKEERRARERVLAQYGYDLDEVVETEDGEVEILYKGESDSRATAGEGSGLLAKNRNADVVKEQEQARKLKAQAEHQKMVARNKELQEKQRLEKEKEKRRTQKKEKRRM</sequence>
<organism evidence="2 3">
    <name type="scientific">Polyrhizophydium stewartii</name>
    <dbReference type="NCBI Taxonomy" id="2732419"/>
    <lineage>
        <taxon>Eukaryota</taxon>
        <taxon>Fungi</taxon>
        <taxon>Fungi incertae sedis</taxon>
        <taxon>Chytridiomycota</taxon>
        <taxon>Chytridiomycota incertae sedis</taxon>
        <taxon>Chytridiomycetes</taxon>
        <taxon>Rhizophydiales</taxon>
        <taxon>Rhizophydiales incertae sedis</taxon>
        <taxon>Polyrhizophydium</taxon>
    </lineage>
</organism>
<feature type="compositionally biased region" description="Basic and acidic residues" evidence="1">
    <location>
        <begin position="107"/>
        <end position="121"/>
    </location>
</feature>
<dbReference type="EMBL" id="JADGIZ020000004">
    <property type="protein sequence ID" value="KAL2918988.1"/>
    <property type="molecule type" value="Genomic_DNA"/>
</dbReference>
<feature type="compositionally biased region" description="Basic and acidic residues" evidence="1">
    <location>
        <begin position="171"/>
        <end position="213"/>
    </location>
</feature>